<sequence length="116" mass="13497">MSRRRVSVKDLGVVDCQGWLLRRMESRSFLGSKWKRYWFVLKKSSLYWYLNETAEKAEGFINLSGFTVEQAKQSRKKQYDIAITATHPQIVTINIAAESFTDMNKWISKLSEAAEP</sequence>
<evidence type="ECO:0000313" key="1">
    <source>
        <dbReference type="EMBL" id="KAI3363891.1"/>
    </source>
</evidence>
<reference evidence="1" key="1">
    <citation type="submission" date="2022-04" db="EMBL/GenBank/DDBJ databases">
        <title>Jade perch genome.</title>
        <authorList>
            <person name="Chao B."/>
        </authorList>
    </citation>
    <scope>NUCLEOTIDE SEQUENCE</scope>
    <source>
        <strain evidence="1">CB-2022</strain>
    </source>
</reference>
<accession>A0ACB8W837</accession>
<keyword evidence="2" id="KW-1185">Reference proteome</keyword>
<gene>
    <name evidence="1" type="ORF">L3Q82_001494</name>
</gene>
<name>A0ACB8W837_9TELE</name>
<protein>
    <submittedName>
        <fullName evidence="1">Uncharacterized protein</fullName>
    </submittedName>
</protein>
<proteinExistence type="predicted"/>
<dbReference type="EMBL" id="CM041543">
    <property type="protein sequence ID" value="KAI3363891.1"/>
    <property type="molecule type" value="Genomic_DNA"/>
</dbReference>
<dbReference type="Proteomes" id="UP000831701">
    <property type="component" value="Chromosome 13"/>
</dbReference>
<organism evidence="1 2">
    <name type="scientific">Scortum barcoo</name>
    <name type="common">barcoo grunter</name>
    <dbReference type="NCBI Taxonomy" id="214431"/>
    <lineage>
        <taxon>Eukaryota</taxon>
        <taxon>Metazoa</taxon>
        <taxon>Chordata</taxon>
        <taxon>Craniata</taxon>
        <taxon>Vertebrata</taxon>
        <taxon>Euteleostomi</taxon>
        <taxon>Actinopterygii</taxon>
        <taxon>Neopterygii</taxon>
        <taxon>Teleostei</taxon>
        <taxon>Neoteleostei</taxon>
        <taxon>Acanthomorphata</taxon>
        <taxon>Eupercaria</taxon>
        <taxon>Centrarchiformes</taxon>
        <taxon>Terapontoidei</taxon>
        <taxon>Terapontidae</taxon>
        <taxon>Scortum</taxon>
    </lineage>
</organism>
<evidence type="ECO:0000313" key="2">
    <source>
        <dbReference type="Proteomes" id="UP000831701"/>
    </source>
</evidence>
<comment type="caution">
    <text evidence="1">The sequence shown here is derived from an EMBL/GenBank/DDBJ whole genome shotgun (WGS) entry which is preliminary data.</text>
</comment>